<accession>A0A6A4S0P6</accession>
<dbReference type="AlphaFoldDB" id="A0A6A4S0P6"/>
<feature type="transmembrane region" description="Helical" evidence="1">
    <location>
        <begin position="50"/>
        <end position="69"/>
    </location>
</feature>
<feature type="transmembrane region" description="Helical" evidence="1">
    <location>
        <begin position="138"/>
        <end position="159"/>
    </location>
</feature>
<proteinExistence type="predicted"/>
<keyword evidence="1" id="KW-0812">Transmembrane</keyword>
<reference evidence="2 3" key="1">
    <citation type="submission" date="2019-06" db="EMBL/GenBank/DDBJ databases">
        <title>Draft genomes of female and male turbot (Scophthalmus maximus).</title>
        <authorList>
            <person name="Xu H."/>
            <person name="Xu X.-W."/>
            <person name="Shao C."/>
            <person name="Chen S."/>
        </authorList>
    </citation>
    <scope>NUCLEOTIDE SEQUENCE [LARGE SCALE GENOMIC DNA]</scope>
    <source>
        <strain evidence="2">Ysfricsl-2016a</strain>
        <tissue evidence="2">Blood</tissue>
    </source>
</reference>
<dbReference type="EMBL" id="VEVO01000020">
    <property type="protein sequence ID" value="KAF0025012.1"/>
    <property type="molecule type" value="Genomic_DNA"/>
</dbReference>
<evidence type="ECO:0000313" key="3">
    <source>
        <dbReference type="Proteomes" id="UP000438429"/>
    </source>
</evidence>
<keyword evidence="1" id="KW-1133">Transmembrane helix</keyword>
<gene>
    <name evidence="2" type="ORF">F2P81_021893</name>
</gene>
<evidence type="ECO:0000256" key="1">
    <source>
        <dbReference type="SAM" id="Phobius"/>
    </source>
</evidence>
<dbReference type="Proteomes" id="UP000438429">
    <property type="component" value="Unassembled WGS sequence"/>
</dbReference>
<organism evidence="2 3">
    <name type="scientific">Scophthalmus maximus</name>
    <name type="common">Turbot</name>
    <name type="synonym">Psetta maxima</name>
    <dbReference type="NCBI Taxonomy" id="52904"/>
    <lineage>
        <taxon>Eukaryota</taxon>
        <taxon>Metazoa</taxon>
        <taxon>Chordata</taxon>
        <taxon>Craniata</taxon>
        <taxon>Vertebrata</taxon>
        <taxon>Euteleostomi</taxon>
        <taxon>Actinopterygii</taxon>
        <taxon>Neopterygii</taxon>
        <taxon>Teleostei</taxon>
        <taxon>Neoteleostei</taxon>
        <taxon>Acanthomorphata</taxon>
        <taxon>Carangaria</taxon>
        <taxon>Pleuronectiformes</taxon>
        <taxon>Pleuronectoidei</taxon>
        <taxon>Scophthalmidae</taxon>
        <taxon>Scophthalmus</taxon>
    </lineage>
</organism>
<name>A0A6A4S0P6_SCOMX</name>
<feature type="transmembrane region" description="Helical" evidence="1">
    <location>
        <begin position="7"/>
        <end position="30"/>
    </location>
</feature>
<comment type="caution">
    <text evidence="2">The sequence shown here is derived from an EMBL/GenBank/DDBJ whole genome shotgun (WGS) entry which is preliminary data.</text>
</comment>
<evidence type="ECO:0000313" key="2">
    <source>
        <dbReference type="EMBL" id="KAF0025012.1"/>
    </source>
</evidence>
<sequence>MHVDYSLLHIVSSTLLTLIMFTDRGLLSTICTDSMASAVSEWFAASQQPLSNFVAIVAPSLVLALSLGARPLPVNWTHRNPADYLVPPLIRAPRLHRITTTLVVAVRSAAFRHQETVRLDRQQLGPGAAIPRRKRCCFALYFVLFLFVFARCCVVQPRYPALHLYCAVDPIYCVGVMDFNCF</sequence>
<protein>
    <submittedName>
        <fullName evidence="2">Uncharacterized protein</fullName>
    </submittedName>
</protein>
<keyword evidence="1" id="KW-0472">Membrane</keyword>